<dbReference type="InterPro" id="IPR018613">
    <property type="entry name" value="Ccdc97-like"/>
</dbReference>
<proteinExistence type="predicted"/>
<feature type="region of interest" description="Disordered" evidence="1">
    <location>
        <begin position="208"/>
        <end position="229"/>
    </location>
</feature>
<feature type="compositionally biased region" description="Low complexity" evidence="1">
    <location>
        <begin position="124"/>
        <end position="133"/>
    </location>
</feature>
<dbReference type="EMBL" id="JAIZPD010000014">
    <property type="protein sequence ID" value="KAH0958905.1"/>
    <property type="molecule type" value="Genomic_DNA"/>
</dbReference>
<keyword evidence="4" id="KW-1185">Reference proteome</keyword>
<reference evidence="3" key="1">
    <citation type="submission" date="2021-09" db="EMBL/GenBank/DDBJ databases">
        <title>A high-quality genome of the endoparasitic fungus Hirsutella rhossiliensis with a comparison of Hirsutella genomes reveals transposable elements contributing to genome size variation.</title>
        <authorList>
            <person name="Lin R."/>
            <person name="Jiao Y."/>
            <person name="Sun X."/>
            <person name="Ling J."/>
            <person name="Xie B."/>
            <person name="Cheng X."/>
        </authorList>
    </citation>
    <scope>NUCLEOTIDE SEQUENCE</scope>
    <source>
        <strain evidence="3">HR02</strain>
    </source>
</reference>
<feature type="domain" description="CCD97-like C-terminal" evidence="2">
    <location>
        <begin position="46"/>
        <end position="121"/>
    </location>
</feature>
<name>A0A9P8MPL6_9HYPO</name>
<dbReference type="GeneID" id="68359079"/>
<dbReference type="PANTHER" id="PTHR31840:SF1">
    <property type="entry name" value="COILED-COIL DOMAIN-CONTAINING PROTEIN 97"/>
    <property type="match status" value="1"/>
</dbReference>
<gene>
    <name evidence="3" type="ORF">HRG_09950</name>
</gene>
<dbReference type="InterPro" id="IPR040233">
    <property type="entry name" value="CCD97-like_C"/>
</dbReference>
<evidence type="ECO:0000259" key="2">
    <source>
        <dbReference type="Pfam" id="PF09747"/>
    </source>
</evidence>
<evidence type="ECO:0000313" key="4">
    <source>
        <dbReference type="Proteomes" id="UP000824596"/>
    </source>
</evidence>
<comment type="caution">
    <text evidence="3">The sequence shown here is derived from an EMBL/GenBank/DDBJ whole genome shotgun (WGS) entry which is preliminary data.</text>
</comment>
<dbReference type="OrthoDB" id="333176at2759"/>
<dbReference type="Pfam" id="PF09747">
    <property type="entry name" value="CCD97-like_C"/>
    <property type="match status" value="2"/>
</dbReference>
<dbReference type="AlphaFoldDB" id="A0A9P8MPL6"/>
<feature type="domain" description="CCD97-like C-terminal" evidence="2">
    <location>
        <begin position="130"/>
        <end position="200"/>
    </location>
</feature>
<evidence type="ECO:0000313" key="3">
    <source>
        <dbReference type="EMBL" id="KAH0958905.1"/>
    </source>
</evidence>
<dbReference type="RefSeq" id="XP_044716418.1">
    <property type="nucleotide sequence ID" value="XM_044868421.1"/>
</dbReference>
<organism evidence="3 4">
    <name type="scientific">Hirsutella rhossiliensis</name>
    <dbReference type="NCBI Taxonomy" id="111463"/>
    <lineage>
        <taxon>Eukaryota</taxon>
        <taxon>Fungi</taxon>
        <taxon>Dikarya</taxon>
        <taxon>Ascomycota</taxon>
        <taxon>Pezizomycotina</taxon>
        <taxon>Sordariomycetes</taxon>
        <taxon>Hypocreomycetidae</taxon>
        <taxon>Hypocreales</taxon>
        <taxon>Ophiocordycipitaceae</taxon>
        <taxon>Hirsutella</taxon>
    </lineage>
</organism>
<sequence length="229" mass="25903">MQAKEEMDTVKGQMDVDTRLDDALFDKPVPRHPKTAAQVAHIQAQNRRREYLERNPAYFDSLDHELADPLLYERLIKRFQTAAERQAEGKAKGYGRILEADLARGEQRLSQLAPGEDSSAPGGTVTTATATATDDYDDDDSPWHGEVVDGQHGRQLWREFLTERFVRGRDADFDYARVDGDVELDALAEGEAQDAWFDEEEPRWVTDEADAGDEQALTMRRGETGIQDF</sequence>
<dbReference type="PANTHER" id="PTHR31840">
    <property type="entry name" value="COILED-COIL DOMAIN-CONTAINING PROTEIN 97"/>
    <property type="match status" value="1"/>
</dbReference>
<feature type="region of interest" description="Disordered" evidence="1">
    <location>
        <begin position="111"/>
        <end position="140"/>
    </location>
</feature>
<evidence type="ECO:0000256" key="1">
    <source>
        <dbReference type="SAM" id="MobiDB-lite"/>
    </source>
</evidence>
<protein>
    <submittedName>
        <fullName evidence="3">Coiled-coil domain-containing protein</fullName>
    </submittedName>
</protein>
<accession>A0A9P8MPL6</accession>
<dbReference type="Proteomes" id="UP000824596">
    <property type="component" value="Unassembled WGS sequence"/>
</dbReference>